<evidence type="ECO:0000256" key="1">
    <source>
        <dbReference type="SAM" id="MobiDB-lite"/>
    </source>
</evidence>
<proteinExistence type="predicted"/>
<dbReference type="AlphaFoldDB" id="A0AAU9RW59"/>
<organism evidence="2 3">
    <name type="scientific">Thlaspi arvense</name>
    <name type="common">Field penny-cress</name>
    <dbReference type="NCBI Taxonomy" id="13288"/>
    <lineage>
        <taxon>Eukaryota</taxon>
        <taxon>Viridiplantae</taxon>
        <taxon>Streptophyta</taxon>
        <taxon>Embryophyta</taxon>
        <taxon>Tracheophyta</taxon>
        <taxon>Spermatophyta</taxon>
        <taxon>Magnoliopsida</taxon>
        <taxon>eudicotyledons</taxon>
        <taxon>Gunneridae</taxon>
        <taxon>Pentapetalae</taxon>
        <taxon>rosids</taxon>
        <taxon>malvids</taxon>
        <taxon>Brassicales</taxon>
        <taxon>Brassicaceae</taxon>
        <taxon>Thlaspideae</taxon>
        <taxon>Thlaspi</taxon>
    </lineage>
</organism>
<protein>
    <submittedName>
        <fullName evidence="2">Uncharacterized protein</fullName>
    </submittedName>
</protein>
<gene>
    <name evidence="2" type="ORF">TAV2_LOCUS8604</name>
</gene>
<comment type="caution">
    <text evidence="2">The sequence shown here is derived from an EMBL/GenBank/DDBJ whole genome shotgun (WGS) entry which is preliminary data.</text>
</comment>
<sequence>MASTTKEVATELLPLLRVYTDGTVERLVGSPFVAAGVDPATGSPPKTSASHRMCQPDYTFPNSLTTTMKSFRFLFTSTGVVSASSLPSPSFTTATSTY</sequence>
<name>A0AAU9RW59_THLAR</name>
<feature type="region of interest" description="Disordered" evidence="1">
    <location>
        <begin position="35"/>
        <end position="54"/>
    </location>
</feature>
<accession>A0AAU9RW59</accession>
<keyword evidence="3" id="KW-1185">Reference proteome</keyword>
<dbReference type="Proteomes" id="UP000836841">
    <property type="component" value="Unassembled WGS sequence"/>
</dbReference>
<reference evidence="2 3" key="1">
    <citation type="submission" date="2022-03" db="EMBL/GenBank/DDBJ databases">
        <authorList>
            <person name="Nunn A."/>
            <person name="Chopra R."/>
            <person name="Nunn A."/>
            <person name="Contreras Garrido A."/>
        </authorList>
    </citation>
    <scope>NUCLEOTIDE SEQUENCE [LARGE SCALE GENOMIC DNA]</scope>
</reference>
<evidence type="ECO:0000313" key="3">
    <source>
        <dbReference type="Proteomes" id="UP000836841"/>
    </source>
</evidence>
<evidence type="ECO:0000313" key="2">
    <source>
        <dbReference type="EMBL" id="CAH2050666.1"/>
    </source>
</evidence>
<dbReference type="EMBL" id="CAJVSB020000420">
    <property type="protein sequence ID" value="CAH2050666.1"/>
    <property type="molecule type" value="Genomic_DNA"/>
</dbReference>